<evidence type="ECO:0000313" key="1">
    <source>
        <dbReference type="EMBL" id="OGC47592.1"/>
    </source>
</evidence>
<comment type="caution">
    <text evidence="1">The sequence shown here is derived from an EMBL/GenBank/DDBJ whole genome shotgun (WGS) entry which is preliminary data.</text>
</comment>
<dbReference type="STRING" id="1802617.A2886_02285"/>
<accession>A0A1F4URR3</accession>
<name>A0A1F4URR3_UNCKA</name>
<protein>
    <recommendedName>
        <fullName evidence="3">Tetratricopeptide repeat protein</fullName>
    </recommendedName>
</protein>
<sequence>MPKPLGFKEFMSQGEHLREIDGDNSAAMESFELAYHLAETPVQKGQAQAQIGLTHWHAQNYEEATQTFLDLLSFGEENDEPNCIALAHRNLSRSDLSWEPTDQLSHARMAYEYAVKARRSDRVWFAHGAFNSCLSNNLLGGEAAHWLEVQEKELRRIREGEVEVDNSNNVVEIWETGYLMDRAALENSRAPLERALEIAKAHNLVKRVEQLEALLAAFDQPAQA</sequence>
<gene>
    <name evidence="1" type="ORF">A2886_02285</name>
</gene>
<dbReference type="InterPro" id="IPR011990">
    <property type="entry name" value="TPR-like_helical_dom_sf"/>
</dbReference>
<dbReference type="AlphaFoldDB" id="A0A1F4URR3"/>
<reference evidence="1 2" key="1">
    <citation type="journal article" date="2016" name="Nat. Commun.">
        <title>Thousands of microbial genomes shed light on interconnected biogeochemical processes in an aquifer system.</title>
        <authorList>
            <person name="Anantharaman K."/>
            <person name="Brown C.T."/>
            <person name="Hug L.A."/>
            <person name="Sharon I."/>
            <person name="Castelle C.J."/>
            <person name="Probst A.J."/>
            <person name="Thomas B.C."/>
            <person name="Singh A."/>
            <person name="Wilkins M.J."/>
            <person name="Karaoz U."/>
            <person name="Brodie E.L."/>
            <person name="Williams K.H."/>
            <person name="Hubbard S.S."/>
            <person name="Banfield J.F."/>
        </authorList>
    </citation>
    <scope>NUCLEOTIDE SEQUENCE [LARGE SCALE GENOMIC DNA]</scope>
</reference>
<proteinExistence type="predicted"/>
<dbReference type="SUPFAM" id="SSF48452">
    <property type="entry name" value="TPR-like"/>
    <property type="match status" value="1"/>
</dbReference>
<evidence type="ECO:0008006" key="3">
    <source>
        <dbReference type="Google" id="ProtNLM"/>
    </source>
</evidence>
<dbReference type="Proteomes" id="UP000176608">
    <property type="component" value="Unassembled WGS sequence"/>
</dbReference>
<dbReference type="EMBL" id="MEVA01000006">
    <property type="protein sequence ID" value="OGC47592.1"/>
    <property type="molecule type" value="Genomic_DNA"/>
</dbReference>
<evidence type="ECO:0000313" key="2">
    <source>
        <dbReference type="Proteomes" id="UP000176608"/>
    </source>
</evidence>
<organism evidence="1 2">
    <name type="scientific">candidate division WWE3 bacterium RIFCSPHIGHO2_01_FULL_42_13</name>
    <dbReference type="NCBI Taxonomy" id="1802617"/>
    <lineage>
        <taxon>Bacteria</taxon>
        <taxon>Katanobacteria</taxon>
    </lineage>
</organism>